<dbReference type="Pfam" id="PF00892">
    <property type="entry name" value="EamA"/>
    <property type="match status" value="2"/>
</dbReference>
<feature type="transmembrane region" description="Helical" evidence="1">
    <location>
        <begin position="97"/>
        <end position="117"/>
    </location>
</feature>
<keyword evidence="1" id="KW-0812">Transmembrane</keyword>
<dbReference type="OrthoDB" id="161804at2"/>
<reference evidence="3 4" key="1">
    <citation type="submission" date="2016-12" db="EMBL/GenBank/DDBJ databases">
        <authorList>
            <person name="Song W.-J."/>
            <person name="Kurnit D.M."/>
        </authorList>
    </citation>
    <scope>NUCLEOTIDE SEQUENCE [LARGE SCALE GENOMIC DNA]</scope>
    <source>
        <strain evidence="3 4">DSM 18488</strain>
    </source>
</reference>
<feature type="transmembrane region" description="Helical" evidence="1">
    <location>
        <begin position="65"/>
        <end position="85"/>
    </location>
</feature>
<dbReference type="Proteomes" id="UP000184603">
    <property type="component" value="Unassembled WGS sequence"/>
</dbReference>
<dbReference type="EMBL" id="FRFE01000007">
    <property type="protein sequence ID" value="SHO47527.1"/>
    <property type="molecule type" value="Genomic_DNA"/>
</dbReference>
<proteinExistence type="predicted"/>
<feature type="transmembrane region" description="Helical" evidence="1">
    <location>
        <begin position="230"/>
        <end position="253"/>
    </location>
</feature>
<evidence type="ECO:0000256" key="1">
    <source>
        <dbReference type="SAM" id="Phobius"/>
    </source>
</evidence>
<evidence type="ECO:0000313" key="3">
    <source>
        <dbReference type="EMBL" id="SHO47527.1"/>
    </source>
</evidence>
<dbReference type="PANTHER" id="PTHR22911:SF137">
    <property type="entry name" value="SOLUTE CARRIER FAMILY 35 MEMBER G2-RELATED"/>
    <property type="match status" value="1"/>
</dbReference>
<evidence type="ECO:0000313" key="4">
    <source>
        <dbReference type="Proteomes" id="UP000184603"/>
    </source>
</evidence>
<feature type="transmembrane region" description="Helical" evidence="1">
    <location>
        <begin position="37"/>
        <end position="53"/>
    </location>
</feature>
<feature type="domain" description="EamA" evidence="2">
    <location>
        <begin position="161"/>
        <end position="303"/>
    </location>
</feature>
<feature type="transmembrane region" description="Helical" evidence="1">
    <location>
        <begin position="199"/>
        <end position="218"/>
    </location>
</feature>
<dbReference type="RefSeq" id="WP_073613207.1">
    <property type="nucleotide sequence ID" value="NZ_FRFE01000007.1"/>
</dbReference>
<dbReference type="AlphaFoldDB" id="A0A1M7Y5I3"/>
<gene>
    <name evidence="3" type="ORF">SAMN02745220_01905</name>
</gene>
<keyword evidence="1" id="KW-0472">Membrane</keyword>
<feature type="transmembrane region" description="Helical" evidence="1">
    <location>
        <begin position="162"/>
        <end position="179"/>
    </location>
</feature>
<dbReference type="Gene3D" id="1.10.3730.20">
    <property type="match status" value="1"/>
</dbReference>
<dbReference type="STRING" id="1121416.SAMN02745220_01905"/>
<feature type="transmembrane region" description="Helical" evidence="1">
    <location>
        <begin position="286"/>
        <end position="303"/>
    </location>
</feature>
<dbReference type="SUPFAM" id="SSF103481">
    <property type="entry name" value="Multidrug resistance efflux transporter EmrE"/>
    <property type="match status" value="2"/>
</dbReference>
<organism evidence="3 4">
    <name type="scientific">Desulfopila aestuarii DSM 18488</name>
    <dbReference type="NCBI Taxonomy" id="1121416"/>
    <lineage>
        <taxon>Bacteria</taxon>
        <taxon>Pseudomonadati</taxon>
        <taxon>Thermodesulfobacteriota</taxon>
        <taxon>Desulfobulbia</taxon>
        <taxon>Desulfobulbales</taxon>
        <taxon>Desulfocapsaceae</taxon>
        <taxon>Desulfopila</taxon>
    </lineage>
</organism>
<evidence type="ECO:0000259" key="2">
    <source>
        <dbReference type="Pfam" id="PF00892"/>
    </source>
</evidence>
<keyword evidence="1" id="KW-1133">Transmembrane helix</keyword>
<feature type="transmembrane region" description="Helical" evidence="1">
    <location>
        <begin position="259"/>
        <end position="279"/>
    </location>
</feature>
<name>A0A1M7Y5I3_9BACT</name>
<feature type="domain" description="EamA" evidence="2">
    <location>
        <begin position="5"/>
        <end position="140"/>
    </location>
</feature>
<feature type="transmembrane region" description="Helical" evidence="1">
    <location>
        <begin position="123"/>
        <end position="141"/>
    </location>
</feature>
<feature type="transmembrane region" description="Helical" evidence="1">
    <location>
        <begin position="6"/>
        <end position="25"/>
    </location>
</feature>
<dbReference type="GO" id="GO:0016020">
    <property type="term" value="C:membrane"/>
    <property type="evidence" value="ECO:0007669"/>
    <property type="project" value="InterPro"/>
</dbReference>
<accession>A0A1M7Y5I3</accession>
<keyword evidence="4" id="KW-1185">Reference proteome</keyword>
<protein>
    <submittedName>
        <fullName evidence="3">Uncharacterized membrane protein</fullName>
    </submittedName>
</protein>
<dbReference type="InterPro" id="IPR000620">
    <property type="entry name" value="EamA_dom"/>
</dbReference>
<dbReference type="PANTHER" id="PTHR22911">
    <property type="entry name" value="ACYL-MALONYL CONDENSING ENZYME-RELATED"/>
    <property type="match status" value="1"/>
</dbReference>
<sequence length="306" mass="32377">MPFLGEAIAVATVLCWTISVQFFGAASKMVGSTPVNIIRIGVALLLFSGLLLIREGALIPLHFPLHAWIYLGLSGVVGFFIGDIFLFKALVELGPRLATLIFSLAAPAAAVIGWLFLDESYDVQQWLGIGVTLAGIALVIFERNPRLRAGKVRQVTKVTTQGILFGLGAMLGQAGGFVLSKAGMQSGTGYLDAFSATQIRALAAFACFAIFFTVTGRWEHVGRAFGNTRALGFTVIGSCVGPFLGVSLSLLSLHYLSSGVASTILSLVPVFIIPFSIFLHKEHVSIRAVVGALVAVFGIYLLVGTA</sequence>
<dbReference type="InterPro" id="IPR037185">
    <property type="entry name" value="EmrE-like"/>
</dbReference>